<dbReference type="InterPro" id="IPR013783">
    <property type="entry name" value="Ig-like_fold"/>
</dbReference>
<dbReference type="InterPro" id="IPR015202">
    <property type="entry name" value="GO-like_E_set"/>
</dbReference>
<dbReference type="SMART" id="SM00060">
    <property type="entry name" value="FN3"/>
    <property type="match status" value="2"/>
</dbReference>
<feature type="domain" description="Fibronectin type-III" evidence="4">
    <location>
        <begin position="257"/>
        <end position="352"/>
    </location>
</feature>
<dbReference type="InterPro" id="IPR009880">
    <property type="entry name" value="Glyoxal_oxidase_N"/>
</dbReference>
<evidence type="ECO:0000256" key="1">
    <source>
        <dbReference type="ARBA" id="ARBA00022729"/>
    </source>
</evidence>
<evidence type="ECO:0000256" key="2">
    <source>
        <dbReference type="ARBA" id="ARBA00023295"/>
    </source>
</evidence>
<dbReference type="CDD" id="cd02851">
    <property type="entry name" value="E_set_GO_C"/>
    <property type="match status" value="1"/>
</dbReference>
<evidence type="ECO:0000259" key="4">
    <source>
        <dbReference type="PROSITE" id="PS50853"/>
    </source>
</evidence>
<dbReference type="Gene3D" id="2.130.10.80">
    <property type="entry name" value="Galactose oxidase/kelch, beta-propeller"/>
    <property type="match status" value="1"/>
</dbReference>
<keyword evidence="2" id="KW-0326">Glycosidase</keyword>
<evidence type="ECO:0000256" key="3">
    <source>
        <dbReference type="ARBA" id="ARBA00023326"/>
    </source>
</evidence>
<reference evidence="5 6" key="1">
    <citation type="submission" date="2022-06" db="EMBL/GenBank/DDBJ databases">
        <title>Genomic Encyclopedia of Archaeal and Bacterial Type Strains, Phase II (KMG-II): from individual species to whole genera.</title>
        <authorList>
            <person name="Goeker M."/>
        </authorList>
    </citation>
    <scope>NUCLEOTIDE SEQUENCE [LARGE SCALE GENOMIC DNA]</scope>
    <source>
        <strain evidence="5 6">DSM 44255</strain>
    </source>
</reference>
<comment type="caution">
    <text evidence="5">The sequence shown here is derived from an EMBL/GenBank/DDBJ whole genome shotgun (WGS) entry which is preliminary data.</text>
</comment>
<dbReference type="Pfam" id="PF09118">
    <property type="entry name" value="GO-like_E_set"/>
    <property type="match status" value="1"/>
</dbReference>
<keyword evidence="3" id="KW-0624">Polysaccharide degradation</keyword>
<dbReference type="PANTHER" id="PTHR32208:SF21">
    <property type="entry name" value="LOW QUALITY PROTEIN: ALDEHYDE OXIDASE GLOX-LIKE"/>
    <property type="match status" value="1"/>
</dbReference>
<dbReference type="InterPro" id="IPR011043">
    <property type="entry name" value="Gal_Oxase/kelch_b-propeller"/>
</dbReference>
<keyword evidence="3" id="KW-0119">Carbohydrate metabolism</keyword>
<dbReference type="Proteomes" id="UP001205185">
    <property type="component" value="Unassembled WGS sequence"/>
</dbReference>
<dbReference type="PROSITE" id="PS50853">
    <property type="entry name" value="FN3"/>
    <property type="match status" value="2"/>
</dbReference>
<evidence type="ECO:0000313" key="5">
    <source>
        <dbReference type="EMBL" id="MCP2267751.1"/>
    </source>
</evidence>
<dbReference type="InterPro" id="IPR006652">
    <property type="entry name" value="Kelch_1"/>
</dbReference>
<dbReference type="SUPFAM" id="SSF81296">
    <property type="entry name" value="E set domains"/>
    <property type="match status" value="1"/>
</dbReference>
<dbReference type="Gene3D" id="2.60.40.10">
    <property type="entry name" value="Immunoglobulins"/>
    <property type="match status" value="3"/>
</dbReference>
<dbReference type="InterPro" id="IPR014756">
    <property type="entry name" value="Ig_E-set"/>
</dbReference>
<name>A0ABT1I5R6_9PSEU</name>
<dbReference type="SMART" id="SM00612">
    <property type="entry name" value="Kelch"/>
    <property type="match status" value="2"/>
</dbReference>
<dbReference type="PANTHER" id="PTHR32208">
    <property type="entry name" value="SECRETED PROTEIN-RELATED"/>
    <property type="match status" value="1"/>
</dbReference>
<dbReference type="InterPro" id="IPR037293">
    <property type="entry name" value="Gal_Oxidase_central_sf"/>
</dbReference>
<dbReference type="RefSeq" id="WP_253884668.1">
    <property type="nucleotide sequence ID" value="NZ_BAAAVB010000002.1"/>
</dbReference>
<keyword evidence="1" id="KW-0732">Signal</keyword>
<protein>
    <submittedName>
        <fullName evidence="5">Fibronectin type III domain-containing protein</fullName>
    </submittedName>
</protein>
<dbReference type="Pfam" id="PF07250">
    <property type="entry name" value="Glyoxal_oxid_N"/>
    <property type="match status" value="1"/>
</dbReference>
<proteinExistence type="predicted"/>
<accession>A0ABT1I5R6</accession>
<feature type="domain" description="Fibronectin type-III" evidence="4">
    <location>
        <begin position="809"/>
        <end position="900"/>
    </location>
</feature>
<dbReference type="SUPFAM" id="SSF49265">
    <property type="entry name" value="Fibronectin type III"/>
    <property type="match status" value="1"/>
</dbReference>
<dbReference type="InterPro" id="IPR036116">
    <property type="entry name" value="FN3_sf"/>
</dbReference>
<sequence>MGLLRPRRARVVLAALVSMVLVGFGLPGYAAAVAPAFVQKVSARAIVASKAVTLPGNVTTGNRIVVQVGVWSSGNAKAKSVKDAANNTYTLLSSVTASDGTELSVWSAPVVNGGGTKPAITVTATAKADLGIAVAEYSGLSQVADATVVDQKAQATGTSTVAGVVTSGPTPLTTGDGLALGFYVDSGFGKTLAAGAGFTERVNVSPTSDMEFVLEDRPVGAGEQPSAGVSTGSGVPWLMATIVFKASGNTGGGGPTAPSTPTSVTAQAGNASATVNWTVPPNGGSPIVSYSITPYANGTALAPIVLSAPAATLQVPGLTNGTPYTFTVAATNAIGTSAASAPSNAVTPTASPQGQWAPAMDWPFVAVHMVALNNGKYLLWDGWHQPEPTYLWDPATNNFTTIMAPDSIFCAANAHLPDGRVLVVGGYGVVSTGELGIKDTTIFDPATNAWSRVADMHYPRWYPSITELPDGRYVTISGNTSDAYTWAEHPEVYDPANNTWTVLNNVNTSQIHEVEYPFAYLAPNGKVFTMGPSEDVSYWLDVNNQTWTPVGASGVINGSSTMYRPGKILYSGGSTTVSDGAPAMANTSVIDLTAPTAAWRQTSPMNTARDFHTLTTMADGKVLAVGGAPTSDQSKLNTGILNAEIWDPATEKWTNAGAMAVPRQYHQTALLMADGRVLVAGGGHHISATVPGQLSAQIFSPPYLFNGARPTVTAAPASTAYAQTISVSTPDAADISAVNLVSMGANTHQSDMDQRFVPLQFTKGVGKLDIQTPAGAALAPPGDYMLFVVNSAGVPSVAKTVRILPSITAPSAPSAVAAVASNASATVTWSAPGDGGNAITNYTVTPYIGSTPQTPVAVTGTTAVVAGLTNGTAYTFRVTATNGIGTSAPSTPSNSVTPSATPIPGYVQQVTGRGPGAERAVTTPSAVQVGDRLVVQVGIWNTVGSRATGVRDSAGNVYTKVSSIVATDNTEQSIWTAPITSGGGQRLTVTASASASADIGVGVVEYSGLSLATGLGAVDSFISAKGSTAAASSGQTTAVTDNNHLAVGFYVDSGFSRNLTPGAGFTQRLNSSPAGDMEMLIEDQLAVLGARPNATVNTVANTPWMVTTVVFKHG</sequence>
<keyword evidence="2" id="KW-0378">Hydrolase</keyword>
<dbReference type="SUPFAM" id="SSF50965">
    <property type="entry name" value="Galactose oxidase, central domain"/>
    <property type="match status" value="1"/>
</dbReference>
<dbReference type="CDD" id="cd00063">
    <property type="entry name" value="FN3"/>
    <property type="match status" value="2"/>
</dbReference>
<keyword evidence="6" id="KW-1185">Reference proteome</keyword>
<evidence type="ECO:0000313" key="6">
    <source>
        <dbReference type="Proteomes" id="UP001205185"/>
    </source>
</evidence>
<dbReference type="Pfam" id="PF00041">
    <property type="entry name" value="fn3"/>
    <property type="match status" value="2"/>
</dbReference>
<gene>
    <name evidence="5" type="ORF">LV75_000233</name>
</gene>
<dbReference type="InterPro" id="IPR003961">
    <property type="entry name" value="FN3_dom"/>
</dbReference>
<dbReference type="EMBL" id="JAMTCO010000001">
    <property type="protein sequence ID" value="MCP2267751.1"/>
    <property type="molecule type" value="Genomic_DNA"/>
</dbReference>
<dbReference type="PRINTS" id="PR00014">
    <property type="entry name" value="FNTYPEIII"/>
</dbReference>
<organism evidence="5 6">
    <name type="scientific">Actinokineospora diospyrosa</name>
    <dbReference type="NCBI Taxonomy" id="103728"/>
    <lineage>
        <taxon>Bacteria</taxon>
        <taxon>Bacillati</taxon>
        <taxon>Actinomycetota</taxon>
        <taxon>Actinomycetes</taxon>
        <taxon>Pseudonocardiales</taxon>
        <taxon>Pseudonocardiaceae</taxon>
        <taxon>Actinokineospora</taxon>
    </lineage>
</organism>